<proteinExistence type="predicted"/>
<reference evidence="1" key="2">
    <citation type="journal article" date="2015" name="Data Brief">
        <title>Shoot transcriptome of the giant reed, Arundo donax.</title>
        <authorList>
            <person name="Barrero R.A."/>
            <person name="Guerrero F.D."/>
            <person name="Moolhuijzen P."/>
            <person name="Goolsby J.A."/>
            <person name="Tidwell J."/>
            <person name="Bellgard S.E."/>
            <person name="Bellgard M.I."/>
        </authorList>
    </citation>
    <scope>NUCLEOTIDE SEQUENCE</scope>
    <source>
        <tissue evidence="1">Shoot tissue taken approximately 20 cm above the soil surface</tissue>
    </source>
</reference>
<dbReference type="AlphaFoldDB" id="A0A0A9DUT7"/>
<evidence type="ECO:0000313" key="1">
    <source>
        <dbReference type="EMBL" id="JAD90458.1"/>
    </source>
</evidence>
<reference evidence="1" key="1">
    <citation type="submission" date="2014-09" db="EMBL/GenBank/DDBJ databases">
        <authorList>
            <person name="Magalhaes I.L.F."/>
            <person name="Oliveira U."/>
            <person name="Santos F.R."/>
            <person name="Vidigal T.H.D.A."/>
            <person name="Brescovit A.D."/>
            <person name="Santos A.J."/>
        </authorList>
    </citation>
    <scope>NUCLEOTIDE SEQUENCE</scope>
    <source>
        <tissue evidence="1">Shoot tissue taken approximately 20 cm above the soil surface</tissue>
    </source>
</reference>
<name>A0A0A9DUT7_ARUDO</name>
<accession>A0A0A9DUT7</accession>
<organism evidence="1">
    <name type="scientific">Arundo donax</name>
    <name type="common">Giant reed</name>
    <name type="synonym">Donax arundinaceus</name>
    <dbReference type="NCBI Taxonomy" id="35708"/>
    <lineage>
        <taxon>Eukaryota</taxon>
        <taxon>Viridiplantae</taxon>
        <taxon>Streptophyta</taxon>
        <taxon>Embryophyta</taxon>
        <taxon>Tracheophyta</taxon>
        <taxon>Spermatophyta</taxon>
        <taxon>Magnoliopsida</taxon>
        <taxon>Liliopsida</taxon>
        <taxon>Poales</taxon>
        <taxon>Poaceae</taxon>
        <taxon>PACMAD clade</taxon>
        <taxon>Arundinoideae</taxon>
        <taxon>Arundineae</taxon>
        <taxon>Arundo</taxon>
    </lineage>
</organism>
<sequence length="143" mass="15448">MATLGDTLPSLSSTWIHRGGAASSPVCLSSTGRSFTLSGLLPAKARRRSDMNVTYEPDMTLNVTIWGWGGANSCAIAEPRSPAHIYIHAFMQFKYYTHTHTHSGLIKLTSSDAAGIFKQVKKKIEYDATSCANVVPTSVGDRV</sequence>
<protein>
    <submittedName>
        <fullName evidence="1">Uncharacterized protein</fullName>
    </submittedName>
</protein>
<dbReference type="EMBL" id="GBRH01207437">
    <property type="protein sequence ID" value="JAD90458.1"/>
    <property type="molecule type" value="Transcribed_RNA"/>
</dbReference>